<feature type="binding site" evidence="9">
    <location>
        <position position="39"/>
    </location>
    <ligand>
        <name>iminosuccinate</name>
        <dbReference type="ChEBI" id="CHEBI:77875"/>
    </ligand>
</feature>
<evidence type="ECO:0000313" key="11">
    <source>
        <dbReference type="Proteomes" id="UP000269352"/>
    </source>
</evidence>
<comment type="pathway">
    <text evidence="1 9">Cofactor biosynthesis; NAD(+) biosynthesis; quinolinate from iminoaspartate: step 1/1.</text>
</comment>
<dbReference type="GO" id="GO:0005829">
    <property type="term" value="C:cytosol"/>
    <property type="evidence" value="ECO:0007669"/>
    <property type="project" value="TreeGrafter"/>
</dbReference>
<evidence type="ECO:0000256" key="9">
    <source>
        <dbReference type="HAMAP-Rule" id="MF_00568"/>
    </source>
</evidence>
<dbReference type="Gene3D" id="3.40.50.10800">
    <property type="entry name" value="NadA-like"/>
    <property type="match status" value="3"/>
</dbReference>
<comment type="similarity">
    <text evidence="9">Belongs to the quinolinate synthase family. Type 2 subfamily.</text>
</comment>
<sequence>MAEIAARIQQLKQEKNALILAHVYTTPEIQDLADFVGDSLGLSRKSADASVRQDKIIFCGVYFMAETAALLSPQKKVFIPELNAGCPMADMADADGVVKLKNMHPGAAVVTYVNSTAAVKAVSDICVTSANAVDIVRKLPQQKIIFVPDRSLGAYVAAQIPDKEIILWPGFCPTHHRILAEFLARVKAEHPQALILAHPENNKNILDRADFIGSTGQMQRYAAESAAKEFIIASENGLLHRLRTDNPAKKFYPVTPLAVCPNMKKNTPEKLLNVLENETNLVTVEQLTADKARQAIQKMLELS</sequence>
<dbReference type="Proteomes" id="UP000269352">
    <property type="component" value="Unassembled WGS sequence"/>
</dbReference>
<feature type="binding site" evidence="9">
    <location>
        <position position="86"/>
    </location>
    <ligand>
        <name>[4Fe-4S] cluster</name>
        <dbReference type="ChEBI" id="CHEBI:49883"/>
    </ligand>
</feature>
<dbReference type="InterPro" id="IPR003473">
    <property type="entry name" value="NadA"/>
</dbReference>
<feature type="binding site" evidence="9">
    <location>
        <position position="260"/>
    </location>
    <ligand>
        <name>[4Fe-4S] cluster</name>
        <dbReference type="ChEBI" id="CHEBI:49883"/>
    </ligand>
</feature>
<comment type="subcellular location">
    <subcellularLocation>
        <location evidence="9">Cytoplasm</location>
    </subcellularLocation>
</comment>
<evidence type="ECO:0000313" key="10">
    <source>
        <dbReference type="EMBL" id="GBR74319.1"/>
    </source>
</evidence>
<evidence type="ECO:0000256" key="2">
    <source>
        <dbReference type="ARBA" id="ARBA00012669"/>
    </source>
</evidence>
<reference evidence="10 11" key="1">
    <citation type="journal article" date="2019" name="ISME J.">
        <title>Genome analyses of uncultured TG2/ZB3 bacteria in 'Margulisbacteria' specifically attached to ectosymbiotic spirochetes of protists in the termite gut.</title>
        <authorList>
            <person name="Utami Y.D."/>
            <person name="Kuwahara H."/>
            <person name="Igai K."/>
            <person name="Murakami T."/>
            <person name="Sugaya K."/>
            <person name="Morikawa T."/>
            <person name="Nagura Y."/>
            <person name="Yuki M."/>
            <person name="Deevong P."/>
            <person name="Inoue T."/>
            <person name="Kihara K."/>
            <person name="Lo N."/>
            <person name="Yamada A."/>
            <person name="Ohkuma M."/>
            <person name="Hongoh Y."/>
        </authorList>
    </citation>
    <scope>NUCLEOTIDE SEQUENCE [LARGE SCALE GENOMIC DNA]</scope>
    <source>
        <strain evidence="10">NkOx7-01</strain>
    </source>
</reference>
<evidence type="ECO:0000256" key="8">
    <source>
        <dbReference type="ARBA" id="ARBA00023014"/>
    </source>
</evidence>
<comment type="cofactor">
    <cofactor evidence="9">
        <name>[4Fe-4S] cluster</name>
        <dbReference type="ChEBI" id="CHEBI:49883"/>
    </cofactor>
    <text evidence="9">Binds 1 [4Fe-4S] cluster per subunit.</text>
</comment>
<dbReference type="NCBIfam" id="NF006878">
    <property type="entry name" value="PRK09375.1-2"/>
    <property type="match status" value="1"/>
</dbReference>
<dbReference type="GO" id="GO:0046872">
    <property type="term" value="F:metal ion binding"/>
    <property type="evidence" value="ECO:0007669"/>
    <property type="project" value="UniProtKB-KW"/>
</dbReference>
<feature type="binding site" evidence="9">
    <location>
        <position position="22"/>
    </location>
    <ligand>
        <name>iminosuccinate</name>
        <dbReference type="ChEBI" id="CHEBI:77875"/>
    </ligand>
</feature>
<dbReference type="GO" id="GO:0051539">
    <property type="term" value="F:4 iron, 4 sulfur cluster binding"/>
    <property type="evidence" value="ECO:0007669"/>
    <property type="project" value="UniProtKB-KW"/>
</dbReference>
<comment type="function">
    <text evidence="9">Catalyzes the condensation of iminoaspartate with dihydroxyacetone phosphate to form quinolinate.</text>
</comment>
<keyword evidence="9" id="KW-0963">Cytoplasm</keyword>
<keyword evidence="6 9" id="KW-0479">Metal-binding</keyword>
<evidence type="ECO:0000256" key="7">
    <source>
        <dbReference type="ARBA" id="ARBA00023004"/>
    </source>
</evidence>
<feature type="binding site" evidence="9">
    <location>
        <position position="172"/>
    </location>
    <ligand>
        <name>[4Fe-4S] cluster</name>
        <dbReference type="ChEBI" id="CHEBI:49883"/>
    </ligand>
</feature>
<dbReference type="EMBL" id="BGZN01000040">
    <property type="protein sequence ID" value="GBR74319.1"/>
    <property type="molecule type" value="Genomic_DNA"/>
</dbReference>
<evidence type="ECO:0000256" key="5">
    <source>
        <dbReference type="ARBA" id="ARBA00022679"/>
    </source>
</evidence>
<feature type="binding site" evidence="9">
    <location>
        <begin position="198"/>
        <end position="200"/>
    </location>
    <ligand>
        <name>iminosuccinate</name>
        <dbReference type="ChEBI" id="CHEBI:77875"/>
    </ligand>
</feature>
<keyword evidence="3 9" id="KW-0004">4Fe-4S</keyword>
<dbReference type="PANTHER" id="PTHR30573">
    <property type="entry name" value="QUINOLINATE SYNTHETASE A"/>
    <property type="match status" value="1"/>
</dbReference>
<dbReference type="Pfam" id="PF02445">
    <property type="entry name" value="NadA"/>
    <property type="match status" value="1"/>
</dbReference>
<keyword evidence="4 9" id="KW-0662">Pyridine nucleotide biosynthesis</keyword>
<keyword evidence="8 9" id="KW-0411">Iron-sulfur</keyword>
<keyword evidence="11" id="KW-1185">Reference proteome</keyword>
<comment type="catalytic activity">
    <reaction evidence="9">
        <text>iminosuccinate + dihydroxyacetone phosphate = quinolinate + phosphate + 2 H2O + H(+)</text>
        <dbReference type="Rhea" id="RHEA:25888"/>
        <dbReference type="ChEBI" id="CHEBI:15377"/>
        <dbReference type="ChEBI" id="CHEBI:15378"/>
        <dbReference type="ChEBI" id="CHEBI:29959"/>
        <dbReference type="ChEBI" id="CHEBI:43474"/>
        <dbReference type="ChEBI" id="CHEBI:57642"/>
        <dbReference type="ChEBI" id="CHEBI:77875"/>
        <dbReference type="EC" id="2.5.1.72"/>
    </reaction>
</comment>
<evidence type="ECO:0000256" key="6">
    <source>
        <dbReference type="ARBA" id="ARBA00022723"/>
    </source>
</evidence>
<dbReference type="NCBIfam" id="TIGR00550">
    <property type="entry name" value="nadA"/>
    <property type="match status" value="1"/>
</dbReference>
<evidence type="ECO:0000256" key="3">
    <source>
        <dbReference type="ARBA" id="ARBA00022485"/>
    </source>
</evidence>
<protein>
    <recommendedName>
        <fullName evidence="2 9">Quinolinate synthase</fullName>
        <ecNumber evidence="2 9">2.5.1.72</ecNumber>
    </recommendedName>
</protein>
<proteinExistence type="inferred from homology"/>
<name>A0A388TCG5_TERA1</name>
<dbReference type="SUPFAM" id="SSF142754">
    <property type="entry name" value="NadA-like"/>
    <property type="match status" value="1"/>
</dbReference>
<organism evidence="10 11">
    <name type="scientific">Termititenax aidoneus</name>
    <dbReference type="NCBI Taxonomy" id="2218524"/>
    <lineage>
        <taxon>Bacteria</taxon>
        <taxon>Bacillati</taxon>
        <taxon>Candidatus Margulisiibacteriota</taxon>
        <taxon>Candidatus Termititenacia</taxon>
        <taxon>Candidatus Termititenacales</taxon>
        <taxon>Candidatus Termititenacaceae</taxon>
        <taxon>Candidatus Termititenax</taxon>
    </lineage>
</organism>
<feature type="binding site" evidence="9">
    <location>
        <position position="129"/>
    </location>
    <ligand>
        <name>iminosuccinate</name>
        <dbReference type="ChEBI" id="CHEBI:77875"/>
    </ligand>
</feature>
<accession>A0A388TCG5</accession>
<dbReference type="GO" id="GO:0008987">
    <property type="term" value="F:quinolinate synthetase A activity"/>
    <property type="evidence" value="ECO:0007669"/>
    <property type="project" value="UniProtKB-UniRule"/>
</dbReference>
<dbReference type="HAMAP" id="MF_00568">
    <property type="entry name" value="NadA_type2"/>
    <property type="match status" value="1"/>
</dbReference>
<keyword evidence="5 9" id="KW-0808">Transferase</keyword>
<evidence type="ECO:0000256" key="4">
    <source>
        <dbReference type="ARBA" id="ARBA00022642"/>
    </source>
</evidence>
<dbReference type="GO" id="GO:0034628">
    <property type="term" value="P:'de novo' NAD+ biosynthetic process from L-aspartate"/>
    <property type="evidence" value="ECO:0007669"/>
    <property type="project" value="TreeGrafter"/>
</dbReference>
<keyword evidence="7 9" id="KW-0408">Iron</keyword>
<feature type="binding site" evidence="9">
    <location>
        <begin position="112"/>
        <end position="114"/>
    </location>
    <ligand>
        <name>iminosuccinate</name>
        <dbReference type="ChEBI" id="CHEBI:77875"/>
    </ligand>
</feature>
<dbReference type="EC" id="2.5.1.72" evidence="2 9"/>
<gene>
    <name evidence="9 10" type="primary">nadA</name>
    <name evidence="10" type="ORF">NO1_1516</name>
</gene>
<dbReference type="AlphaFoldDB" id="A0A388TCG5"/>
<dbReference type="InterPro" id="IPR036094">
    <property type="entry name" value="NadA_sf"/>
</dbReference>
<comment type="caution">
    <text evidence="10">The sequence shown here is derived from an EMBL/GenBank/DDBJ whole genome shotgun (WGS) entry which is preliminary data.</text>
</comment>
<dbReference type="PANTHER" id="PTHR30573:SF0">
    <property type="entry name" value="QUINOLINATE SYNTHASE, CHLOROPLASTIC"/>
    <property type="match status" value="1"/>
</dbReference>
<evidence type="ECO:0000256" key="1">
    <source>
        <dbReference type="ARBA" id="ARBA00005065"/>
    </source>
</evidence>
<dbReference type="InterPro" id="IPR023066">
    <property type="entry name" value="Quinolinate_synth_type2"/>
</dbReference>
<feature type="binding site" evidence="9">
    <location>
        <position position="215"/>
    </location>
    <ligand>
        <name>iminosuccinate</name>
        <dbReference type="ChEBI" id="CHEBI:77875"/>
    </ligand>
</feature>
<dbReference type="UniPathway" id="UPA00253">
    <property type="reaction ID" value="UER00327"/>
</dbReference>